<reference evidence="9 10" key="1">
    <citation type="submission" date="2018-11" db="EMBL/GenBank/DDBJ databases">
        <title>Genomic Encyclopedia of Type Strains, Phase IV (KMG-IV): sequencing the most valuable type-strain genomes for metagenomic binning, comparative biology and taxonomic classification.</title>
        <authorList>
            <person name="Goeker M."/>
        </authorList>
    </citation>
    <scope>NUCLEOTIDE SEQUENCE [LARGE SCALE GENOMIC DNA]</scope>
    <source>
        <strain evidence="9 10">DSM 29158</strain>
    </source>
</reference>
<protein>
    <submittedName>
        <fullName evidence="9">GntR family transcriptional regulator</fullName>
    </submittedName>
</protein>
<keyword evidence="7" id="KW-0804">Transcription</keyword>
<dbReference type="Proteomes" id="UP000277108">
    <property type="component" value="Unassembled WGS sequence"/>
</dbReference>
<dbReference type="InterPro" id="IPR051446">
    <property type="entry name" value="HTH_trans_reg/aminotransferase"/>
</dbReference>
<dbReference type="EMBL" id="RKRK01000008">
    <property type="protein sequence ID" value="RPF53868.1"/>
    <property type="molecule type" value="Genomic_DNA"/>
</dbReference>
<dbReference type="Gene3D" id="3.40.640.10">
    <property type="entry name" value="Type I PLP-dependent aspartate aminotransferase-like (Major domain)"/>
    <property type="match status" value="1"/>
</dbReference>
<sequence>MIELDKKSNTPMYKQLYEQIKSHILSGQYKPHEKLLSKRVLAKEHQISQTTVENALNLLLDEGIIYTKVKSGIYVSPVETVFKSTKQSKAVEIKTQNPYSYDIGKIDTEVLPNKTFKKIIKDSFSDTSLFQTSPFFGHIELRQQLTQYLAKSRGVNATYEQVIIGSSTHQLLQRLFKTLSFKNIAIEKPSYPTIVDVCKNSQVEMTTVEVDEYGIDIKNIKPSLDCIHITPSNQYPTGAILSIERRTKLLQFAKKNDIYIIEDDYDSEFRYNKEPLPSIQGLDLDGEHVIYMGTFSKSLFPSLRIAYMVLPQHLLQTYYDINHKESQTVPHHTQHFTKELMVSGEFERHIQRSRKYYSTKINHICNELDKKGILYSGAHTGMHIMLYNITPCNLRPVDDVPNAYILGIGGERTEDIIQFIHTLEVLK</sequence>
<evidence type="ECO:0000256" key="7">
    <source>
        <dbReference type="ARBA" id="ARBA00023163"/>
    </source>
</evidence>
<keyword evidence="3" id="KW-0032">Aminotransferase</keyword>
<dbReference type="PANTHER" id="PTHR46577:SF1">
    <property type="entry name" value="HTH-TYPE TRANSCRIPTIONAL REGULATORY PROTEIN GABR"/>
    <property type="match status" value="1"/>
</dbReference>
<dbReference type="InterPro" id="IPR015424">
    <property type="entry name" value="PyrdxlP-dep_Trfase"/>
</dbReference>
<evidence type="ECO:0000259" key="8">
    <source>
        <dbReference type="PROSITE" id="PS50949"/>
    </source>
</evidence>
<keyword evidence="4" id="KW-0663">Pyridoxal phosphate</keyword>
<comment type="cofactor">
    <cofactor evidence="1">
        <name>pyridoxal 5'-phosphate</name>
        <dbReference type="ChEBI" id="CHEBI:597326"/>
    </cofactor>
</comment>
<dbReference type="CDD" id="cd07377">
    <property type="entry name" value="WHTH_GntR"/>
    <property type="match status" value="1"/>
</dbReference>
<dbReference type="PANTHER" id="PTHR46577">
    <property type="entry name" value="HTH-TYPE TRANSCRIPTIONAL REGULATORY PROTEIN GABR"/>
    <property type="match status" value="1"/>
</dbReference>
<comment type="similarity">
    <text evidence="2">In the C-terminal section; belongs to the class-I pyridoxal-phosphate-dependent aminotransferase family.</text>
</comment>
<dbReference type="SUPFAM" id="SSF53383">
    <property type="entry name" value="PLP-dependent transferases"/>
    <property type="match status" value="1"/>
</dbReference>
<keyword evidence="6" id="KW-0238">DNA-binding</keyword>
<dbReference type="CDD" id="cd00609">
    <property type="entry name" value="AAT_like"/>
    <property type="match status" value="1"/>
</dbReference>
<dbReference type="InterPro" id="IPR036388">
    <property type="entry name" value="WH-like_DNA-bd_sf"/>
</dbReference>
<dbReference type="AlphaFoldDB" id="A0A3N5BVP5"/>
<dbReference type="PROSITE" id="PS50949">
    <property type="entry name" value="HTH_GNTR"/>
    <property type="match status" value="1"/>
</dbReference>
<dbReference type="Pfam" id="PF00392">
    <property type="entry name" value="GntR"/>
    <property type="match status" value="1"/>
</dbReference>
<evidence type="ECO:0000256" key="5">
    <source>
        <dbReference type="ARBA" id="ARBA00023015"/>
    </source>
</evidence>
<dbReference type="InterPro" id="IPR004839">
    <property type="entry name" value="Aminotransferase_I/II_large"/>
</dbReference>
<dbReference type="InterPro" id="IPR000524">
    <property type="entry name" value="Tscrpt_reg_HTH_GntR"/>
</dbReference>
<evidence type="ECO:0000256" key="2">
    <source>
        <dbReference type="ARBA" id="ARBA00005384"/>
    </source>
</evidence>
<organism evidence="9 10">
    <name type="scientific">Abyssicoccus albus</name>
    <dbReference type="NCBI Taxonomy" id="1817405"/>
    <lineage>
        <taxon>Bacteria</taxon>
        <taxon>Bacillati</taxon>
        <taxon>Bacillota</taxon>
        <taxon>Bacilli</taxon>
        <taxon>Bacillales</taxon>
        <taxon>Abyssicoccaceae</taxon>
    </lineage>
</organism>
<proteinExistence type="inferred from homology"/>
<evidence type="ECO:0000256" key="1">
    <source>
        <dbReference type="ARBA" id="ARBA00001933"/>
    </source>
</evidence>
<dbReference type="GO" id="GO:0030170">
    <property type="term" value="F:pyridoxal phosphate binding"/>
    <property type="evidence" value="ECO:0007669"/>
    <property type="project" value="InterPro"/>
</dbReference>
<dbReference type="GO" id="GO:0003677">
    <property type="term" value="F:DNA binding"/>
    <property type="evidence" value="ECO:0007669"/>
    <property type="project" value="UniProtKB-KW"/>
</dbReference>
<keyword evidence="10" id="KW-1185">Reference proteome</keyword>
<evidence type="ECO:0000256" key="3">
    <source>
        <dbReference type="ARBA" id="ARBA00022576"/>
    </source>
</evidence>
<dbReference type="OrthoDB" id="9808770at2"/>
<gene>
    <name evidence="9" type="ORF">EDD62_1824</name>
</gene>
<evidence type="ECO:0000313" key="9">
    <source>
        <dbReference type="EMBL" id="RPF53868.1"/>
    </source>
</evidence>
<feature type="domain" description="HTH gntR-type" evidence="8">
    <location>
        <begin position="10"/>
        <end position="78"/>
    </location>
</feature>
<dbReference type="InterPro" id="IPR036390">
    <property type="entry name" value="WH_DNA-bd_sf"/>
</dbReference>
<evidence type="ECO:0000256" key="4">
    <source>
        <dbReference type="ARBA" id="ARBA00022898"/>
    </source>
</evidence>
<dbReference type="Pfam" id="PF00155">
    <property type="entry name" value="Aminotran_1_2"/>
    <property type="match status" value="1"/>
</dbReference>
<keyword evidence="3" id="KW-0808">Transferase</keyword>
<evidence type="ECO:0000256" key="6">
    <source>
        <dbReference type="ARBA" id="ARBA00023125"/>
    </source>
</evidence>
<dbReference type="RefSeq" id="WP_123808807.1">
    <property type="nucleotide sequence ID" value="NZ_RKRK01000008.1"/>
</dbReference>
<accession>A0A3N5BVP5</accession>
<dbReference type="Gene3D" id="1.10.10.10">
    <property type="entry name" value="Winged helix-like DNA-binding domain superfamily/Winged helix DNA-binding domain"/>
    <property type="match status" value="1"/>
</dbReference>
<dbReference type="SMART" id="SM00345">
    <property type="entry name" value="HTH_GNTR"/>
    <property type="match status" value="1"/>
</dbReference>
<keyword evidence="5" id="KW-0805">Transcription regulation</keyword>
<dbReference type="GO" id="GO:0008483">
    <property type="term" value="F:transaminase activity"/>
    <property type="evidence" value="ECO:0007669"/>
    <property type="project" value="UniProtKB-KW"/>
</dbReference>
<name>A0A3N5BVP5_9BACL</name>
<dbReference type="InterPro" id="IPR015421">
    <property type="entry name" value="PyrdxlP-dep_Trfase_major"/>
</dbReference>
<evidence type="ECO:0000313" key="10">
    <source>
        <dbReference type="Proteomes" id="UP000277108"/>
    </source>
</evidence>
<dbReference type="GO" id="GO:0003700">
    <property type="term" value="F:DNA-binding transcription factor activity"/>
    <property type="evidence" value="ECO:0007669"/>
    <property type="project" value="InterPro"/>
</dbReference>
<dbReference type="SUPFAM" id="SSF46785">
    <property type="entry name" value="Winged helix' DNA-binding domain"/>
    <property type="match status" value="1"/>
</dbReference>
<comment type="caution">
    <text evidence="9">The sequence shown here is derived from an EMBL/GenBank/DDBJ whole genome shotgun (WGS) entry which is preliminary data.</text>
</comment>